<gene>
    <name evidence="3" type="ORF">QYE76_041395</name>
</gene>
<evidence type="ECO:0000256" key="1">
    <source>
        <dbReference type="SAM" id="Coils"/>
    </source>
</evidence>
<feature type="region of interest" description="Disordered" evidence="2">
    <location>
        <begin position="124"/>
        <end position="182"/>
    </location>
</feature>
<keyword evidence="4" id="KW-1185">Reference proteome</keyword>
<evidence type="ECO:0000256" key="2">
    <source>
        <dbReference type="SAM" id="MobiDB-lite"/>
    </source>
</evidence>
<feature type="compositionally biased region" description="Pro residues" evidence="2">
    <location>
        <begin position="161"/>
        <end position="173"/>
    </location>
</feature>
<feature type="coiled-coil region" evidence="1">
    <location>
        <begin position="406"/>
        <end position="469"/>
    </location>
</feature>
<evidence type="ECO:0000313" key="3">
    <source>
        <dbReference type="EMBL" id="KAK1680547.1"/>
    </source>
</evidence>
<protein>
    <submittedName>
        <fullName evidence="3">Uncharacterized protein</fullName>
    </submittedName>
</protein>
<dbReference type="EMBL" id="JAUUTY010000002">
    <property type="protein sequence ID" value="KAK1680547.1"/>
    <property type="molecule type" value="Genomic_DNA"/>
</dbReference>
<feature type="compositionally biased region" description="Acidic residues" evidence="2">
    <location>
        <begin position="315"/>
        <end position="330"/>
    </location>
</feature>
<keyword evidence="1" id="KW-0175">Coiled coil</keyword>
<organism evidence="3 4">
    <name type="scientific">Lolium multiflorum</name>
    <name type="common">Italian ryegrass</name>
    <name type="synonym">Lolium perenne subsp. multiflorum</name>
    <dbReference type="NCBI Taxonomy" id="4521"/>
    <lineage>
        <taxon>Eukaryota</taxon>
        <taxon>Viridiplantae</taxon>
        <taxon>Streptophyta</taxon>
        <taxon>Embryophyta</taxon>
        <taxon>Tracheophyta</taxon>
        <taxon>Spermatophyta</taxon>
        <taxon>Magnoliopsida</taxon>
        <taxon>Liliopsida</taxon>
        <taxon>Poales</taxon>
        <taxon>Poaceae</taxon>
        <taxon>BOP clade</taxon>
        <taxon>Pooideae</taxon>
        <taxon>Poodae</taxon>
        <taxon>Poeae</taxon>
        <taxon>Poeae Chloroplast Group 2 (Poeae type)</taxon>
        <taxon>Loliodinae</taxon>
        <taxon>Loliinae</taxon>
        <taxon>Lolium</taxon>
    </lineage>
</organism>
<name>A0AAD8TET0_LOLMU</name>
<comment type="caution">
    <text evidence="3">The sequence shown here is derived from an EMBL/GenBank/DDBJ whole genome shotgun (WGS) entry which is preliminary data.</text>
</comment>
<dbReference type="Proteomes" id="UP001231189">
    <property type="component" value="Unassembled WGS sequence"/>
</dbReference>
<proteinExistence type="predicted"/>
<feature type="compositionally biased region" description="Basic and acidic residues" evidence="2">
    <location>
        <begin position="385"/>
        <end position="394"/>
    </location>
</feature>
<feature type="region of interest" description="Disordered" evidence="2">
    <location>
        <begin position="362"/>
        <end position="394"/>
    </location>
</feature>
<feature type="compositionally biased region" description="Pro residues" evidence="2">
    <location>
        <begin position="252"/>
        <end position="270"/>
    </location>
</feature>
<sequence>KTPDFKGQYEKLQHDWPEFVKQKKSEQFLEMSKNKKNAAKKEYNHIMGPGGYRFWQPRWEKMENEAEGEESVQATRLESVKRQLIRAKKFIKFPVRGAKANKSTLRWWRRRWWWWLTYTSGGPPTPSPPIHRGCSAQSVVSARPPAQSRRWTTPPATHRPLPTPSYPPPPSPNPSSGADGGNATAAARALFVPLRGALHAGAAAAQMAAAQGDGNMRPAPRRGKAPSTKRSYIGAASVAPPKKTKAPASRRPQPPPPPTNQTSPPPPPTTNQPTPTSGNRAGAHTVHDEMPERVDDATFMETMNVGSSFMHDEAADGEEEYEDVDEEGEGLIEPRHPGNEEKWKTRGKLDAATMAANATGDATIIDDDDSSDEGKKRSCVHGRKTAKDMKGKKAGDDDIAMAMERIANARLQANEDRKMQRNLEKEAMDAIEARRAALEERIAANEERKLALEEKRQATEEHLRLAEEEGSFLDGYFPNE</sequence>
<evidence type="ECO:0000313" key="4">
    <source>
        <dbReference type="Proteomes" id="UP001231189"/>
    </source>
</evidence>
<dbReference type="AlphaFoldDB" id="A0AAD8TET0"/>
<feature type="non-terminal residue" evidence="3">
    <location>
        <position position="480"/>
    </location>
</feature>
<feature type="region of interest" description="Disordered" evidence="2">
    <location>
        <begin position="314"/>
        <end position="346"/>
    </location>
</feature>
<feature type="region of interest" description="Disordered" evidence="2">
    <location>
        <begin position="209"/>
        <end position="286"/>
    </location>
</feature>
<reference evidence="3" key="1">
    <citation type="submission" date="2023-07" db="EMBL/GenBank/DDBJ databases">
        <title>A chromosome-level genome assembly of Lolium multiflorum.</title>
        <authorList>
            <person name="Chen Y."/>
            <person name="Copetti D."/>
            <person name="Kolliker R."/>
            <person name="Studer B."/>
        </authorList>
    </citation>
    <scope>NUCLEOTIDE SEQUENCE</scope>
    <source>
        <strain evidence="3">02402/16</strain>
        <tissue evidence="3">Leaf</tissue>
    </source>
</reference>
<feature type="compositionally biased region" description="Basic and acidic residues" evidence="2">
    <location>
        <begin position="332"/>
        <end position="346"/>
    </location>
</feature>
<accession>A0AAD8TET0</accession>